<comment type="caution">
    <text evidence="3">The sequence shown here is derived from an EMBL/GenBank/DDBJ whole genome shotgun (WGS) entry which is preliminary data.</text>
</comment>
<dbReference type="EMBL" id="PPPX01000001">
    <property type="protein sequence ID" value="POA09453.1"/>
    <property type="molecule type" value="Genomic_DNA"/>
</dbReference>
<dbReference type="AlphaFoldDB" id="A0A2K4FDU2"/>
<proteinExistence type="predicted"/>
<dbReference type="GeneID" id="98297007"/>
<feature type="compositionally biased region" description="Basic and acidic residues" evidence="1">
    <location>
        <begin position="173"/>
        <end position="190"/>
    </location>
</feature>
<gene>
    <name evidence="3" type="ORF">CD039_01445</name>
</gene>
<feature type="signal peptide" evidence="2">
    <location>
        <begin position="1"/>
        <end position="16"/>
    </location>
</feature>
<sequence length="190" mass="21404">MKKFLVLILSSFLVLAACGQEEHKDKDNKTETNKKAEKKDKQKKADNKKEKNEEKSATEKSTNQNETDNNQSQNSQPQSPQQNQEQTSNQQTSNQQSNHYLTKSQMQHRLKSGQSVDGMVDTDGDTWYQAPGNGDVVGYTKPDGTVCTVGGCRTPEELQPQQDKSNNEESEGHEEKQRSDSQDNNPDQKQ</sequence>
<keyword evidence="4" id="KW-1185">Reference proteome</keyword>
<dbReference type="RefSeq" id="WP_070503149.1">
    <property type="nucleotide sequence ID" value="NZ_CBCRVO010000001.1"/>
</dbReference>
<name>A0A2K4FDU2_9STAP</name>
<feature type="chain" id="PRO_5039032660" description="Lipoprotein" evidence="2">
    <location>
        <begin position="17"/>
        <end position="190"/>
    </location>
</feature>
<feature type="compositionally biased region" description="Basic and acidic residues" evidence="1">
    <location>
        <begin position="20"/>
        <end position="58"/>
    </location>
</feature>
<keyword evidence="2" id="KW-0732">Signal</keyword>
<feature type="compositionally biased region" description="Low complexity" evidence="1">
    <location>
        <begin position="69"/>
        <end position="98"/>
    </location>
</feature>
<evidence type="ECO:0000313" key="4">
    <source>
        <dbReference type="Proteomes" id="UP000242712"/>
    </source>
</evidence>
<dbReference type="Proteomes" id="UP000242712">
    <property type="component" value="Unassembled WGS sequence"/>
</dbReference>
<protein>
    <recommendedName>
        <fullName evidence="5">Lipoprotein</fullName>
    </recommendedName>
</protein>
<evidence type="ECO:0000256" key="2">
    <source>
        <dbReference type="SAM" id="SignalP"/>
    </source>
</evidence>
<evidence type="ECO:0000256" key="1">
    <source>
        <dbReference type="SAM" id="MobiDB-lite"/>
    </source>
</evidence>
<evidence type="ECO:0008006" key="5">
    <source>
        <dbReference type="Google" id="ProtNLM"/>
    </source>
</evidence>
<dbReference type="PROSITE" id="PS51257">
    <property type="entry name" value="PROKAR_LIPOPROTEIN"/>
    <property type="match status" value="1"/>
</dbReference>
<feature type="region of interest" description="Disordered" evidence="1">
    <location>
        <begin position="17"/>
        <end position="127"/>
    </location>
</feature>
<evidence type="ECO:0000313" key="3">
    <source>
        <dbReference type="EMBL" id="POA09453.1"/>
    </source>
</evidence>
<feature type="region of interest" description="Disordered" evidence="1">
    <location>
        <begin position="150"/>
        <end position="190"/>
    </location>
</feature>
<reference evidence="3 4" key="1">
    <citation type="submission" date="2017-08" db="EMBL/GenBank/DDBJ databases">
        <title>Draft genome sequences of 64 type strains of genus Staph aureus.</title>
        <authorList>
            <person name="Cole K."/>
            <person name="Golubchik T."/>
            <person name="Russell J."/>
            <person name="Foster D."/>
            <person name="Llewelyn M."/>
            <person name="Wilson D."/>
            <person name="Crook D."/>
            <person name="Paul J."/>
        </authorList>
    </citation>
    <scope>NUCLEOTIDE SEQUENCE [LARGE SCALE GENOMIC DNA]</scope>
    <source>
        <strain evidence="3 4">DSM 29875</strain>
    </source>
</reference>
<organism evidence="3 4">
    <name type="scientific">Staphylococcus argensis</name>
    <dbReference type="NCBI Taxonomy" id="1607738"/>
    <lineage>
        <taxon>Bacteria</taxon>
        <taxon>Bacillati</taxon>
        <taxon>Bacillota</taxon>
        <taxon>Bacilli</taxon>
        <taxon>Bacillales</taxon>
        <taxon>Staphylococcaceae</taxon>
        <taxon>Staphylococcus</taxon>
    </lineage>
</organism>
<accession>A0A2K4FDU2</accession>
<dbReference type="OrthoDB" id="2414584at2"/>